<dbReference type="Proteomes" id="UP001235547">
    <property type="component" value="Chromosome 2"/>
</dbReference>
<dbReference type="RefSeq" id="WP_280732018.1">
    <property type="nucleotide sequence ID" value="NZ_CP120367.1"/>
</dbReference>
<sequence length="74" mass="7922">MAMQMLQTIINRLAEKPVLNVIVKHEKLAQPLAVRAVGSAEEACGEGQAYIAAGHSRRRAKTQTGPALLAQAPF</sequence>
<organism evidence="1 2">
    <name type="scientific">Sinorhizobium numidicum</name>
    <dbReference type="NCBI Taxonomy" id="680248"/>
    <lineage>
        <taxon>Bacteria</taxon>
        <taxon>Pseudomonadati</taxon>
        <taxon>Pseudomonadota</taxon>
        <taxon>Alphaproteobacteria</taxon>
        <taxon>Hyphomicrobiales</taxon>
        <taxon>Rhizobiaceae</taxon>
        <taxon>Sinorhizobium/Ensifer group</taxon>
        <taxon>Sinorhizobium</taxon>
    </lineage>
</organism>
<keyword evidence="2" id="KW-1185">Reference proteome</keyword>
<evidence type="ECO:0000313" key="2">
    <source>
        <dbReference type="Proteomes" id="UP001235547"/>
    </source>
</evidence>
<proteinExistence type="predicted"/>
<gene>
    <name evidence="1" type="ORF">PYH38_000674</name>
</gene>
<evidence type="ECO:0008006" key="3">
    <source>
        <dbReference type="Google" id="ProtNLM"/>
    </source>
</evidence>
<accession>A0ABY8CT04</accession>
<evidence type="ECO:0000313" key="1">
    <source>
        <dbReference type="EMBL" id="WEX81277.1"/>
    </source>
</evidence>
<dbReference type="EMBL" id="CP120370">
    <property type="protein sequence ID" value="WEX81277.1"/>
    <property type="molecule type" value="Genomic_DNA"/>
</dbReference>
<name>A0ABY8CT04_9HYPH</name>
<reference evidence="1 2" key="1">
    <citation type="submission" date="2023-03" db="EMBL/GenBank/DDBJ databases">
        <authorList>
            <person name="Kaur S."/>
            <person name="Espinosa-Saiz D."/>
            <person name="Velazquez E."/>
            <person name="Menendez E."/>
            <person name="diCenzo G.C."/>
        </authorList>
    </citation>
    <scope>NUCLEOTIDE SEQUENCE [LARGE SCALE GENOMIC DNA]</scope>
    <source>
        <strain evidence="1 2">LMG 27395</strain>
    </source>
</reference>
<protein>
    <recommendedName>
        <fullName evidence="3">Transposase</fullName>
    </recommendedName>
</protein>